<sequence>PTTSEPSTFLDVEFLNETTPSYTEETLFLETQDYELNLSELEEEADEEENADEDNEGEDLDDKDDPDFDQMNGEECIRFWALAEHASHKSIRRLLKILNAKTDLNLPKDPRTLLGTLRNRATISNIGEGKFWYQGIGHVLTKELQCAGSYGKAFLLEMLL</sequence>
<evidence type="ECO:0000256" key="1">
    <source>
        <dbReference type="SAM" id="MobiDB-lite"/>
    </source>
</evidence>
<evidence type="ECO:0000313" key="2">
    <source>
        <dbReference type="EnsemblMetazoa" id="AMAM010863-PA"/>
    </source>
</evidence>
<dbReference type="EnsemblMetazoa" id="AMAM010863-RA">
    <property type="protein sequence ID" value="AMAM010863-PA"/>
    <property type="gene ID" value="AMAM010863"/>
</dbReference>
<protein>
    <submittedName>
        <fullName evidence="2">Uncharacterized protein</fullName>
    </submittedName>
</protein>
<keyword evidence="3" id="KW-1185">Reference proteome</keyword>
<name>A0A182SPJ6_9DIPT</name>
<reference evidence="2" key="2">
    <citation type="submission" date="2020-05" db="UniProtKB">
        <authorList>
            <consortium name="EnsemblMetazoa"/>
        </authorList>
    </citation>
    <scope>IDENTIFICATION</scope>
    <source>
        <strain evidence="2">maculatus3</strain>
    </source>
</reference>
<dbReference type="VEuPathDB" id="VectorBase:AMAM010863"/>
<accession>A0A182SPJ6</accession>
<dbReference type="Proteomes" id="UP000075901">
    <property type="component" value="Unassembled WGS sequence"/>
</dbReference>
<evidence type="ECO:0000313" key="3">
    <source>
        <dbReference type="Proteomes" id="UP000075901"/>
    </source>
</evidence>
<feature type="region of interest" description="Disordered" evidence="1">
    <location>
        <begin position="1"/>
        <end position="71"/>
    </location>
</feature>
<proteinExistence type="predicted"/>
<reference evidence="3" key="1">
    <citation type="submission" date="2013-09" db="EMBL/GenBank/DDBJ databases">
        <title>The Genome Sequence of Anopheles maculatus species B.</title>
        <authorList>
            <consortium name="The Broad Institute Genomics Platform"/>
            <person name="Neafsey D.E."/>
            <person name="Besansky N."/>
            <person name="Howell P."/>
            <person name="Walton C."/>
            <person name="Young S.K."/>
            <person name="Zeng Q."/>
            <person name="Gargeya S."/>
            <person name="Fitzgerald M."/>
            <person name="Haas B."/>
            <person name="Abouelleil A."/>
            <person name="Allen A.W."/>
            <person name="Alvarado L."/>
            <person name="Arachchi H.M."/>
            <person name="Berlin A.M."/>
            <person name="Chapman S.B."/>
            <person name="Gainer-Dewar J."/>
            <person name="Goldberg J."/>
            <person name="Griggs A."/>
            <person name="Gujja S."/>
            <person name="Hansen M."/>
            <person name="Howarth C."/>
            <person name="Imamovic A."/>
            <person name="Ireland A."/>
            <person name="Larimer J."/>
            <person name="McCowan C."/>
            <person name="Murphy C."/>
            <person name="Pearson M."/>
            <person name="Poon T.W."/>
            <person name="Priest M."/>
            <person name="Roberts A."/>
            <person name="Saif S."/>
            <person name="Shea T."/>
            <person name="Sisk P."/>
            <person name="Sykes S."/>
            <person name="Wortman J."/>
            <person name="Nusbaum C."/>
            <person name="Birren B."/>
        </authorList>
    </citation>
    <scope>NUCLEOTIDE SEQUENCE [LARGE SCALE GENOMIC DNA]</scope>
    <source>
        <strain evidence="3">maculatus3</strain>
    </source>
</reference>
<organism evidence="2 3">
    <name type="scientific">Anopheles maculatus</name>
    <dbReference type="NCBI Taxonomy" id="74869"/>
    <lineage>
        <taxon>Eukaryota</taxon>
        <taxon>Metazoa</taxon>
        <taxon>Ecdysozoa</taxon>
        <taxon>Arthropoda</taxon>
        <taxon>Hexapoda</taxon>
        <taxon>Insecta</taxon>
        <taxon>Pterygota</taxon>
        <taxon>Neoptera</taxon>
        <taxon>Endopterygota</taxon>
        <taxon>Diptera</taxon>
        <taxon>Nematocera</taxon>
        <taxon>Culicoidea</taxon>
        <taxon>Culicidae</taxon>
        <taxon>Anophelinae</taxon>
        <taxon>Anopheles</taxon>
        <taxon>Anopheles maculatus group</taxon>
    </lineage>
</organism>
<dbReference type="AlphaFoldDB" id="A0A182SPJ6"/>
<feature type="compositionally biased region" description="Acidic residues" evidence="1">
    <location>
        <begin position="40"/>
        <end position="68"/>
    </location>
</feature>